<dbReference type="AlphaFoldDB" id="A0A4R2N531"/>
<protein>
    <submittedName>
        <fullName evidence="1">Formate dehydrogenase accessory protein FdhD</fullName>
    </submittedName>
</protein>
<name>A0A4R2N531_9PAST</name>
<evidence type="ECO:0000313" key="2">
    <source>
        <dbReference type="Proteomes" id="UP000295537"/>
    </source>
</evidence>
<dbReference type="InterPro" id="IPR003786">
    <property type="entry name" value="FdhD"/>
</dbReference>
<dbReference type="GO" id="GO:0016783">
    <property type="term" value="F:sulfurtransferase activity"/>
    <property type="evidence" value="ECO:0007669"/>
    <property type="project" value="InterPro"/>
</dbReference>
<evidence type="ECO:0000313" key="1">
    <source>
        <dbReference type="EMBL" id="TCP15905.1"/>
    </source>
</evidence>
<reference evidence="1 2" key="1">
    <citation type="submission" date="2019-03" db="EMBL/GenBank/DDBJ databases">
        <title>Genomic Encyclopedia of Type Strains, Phase IV (KMG-IV): sequencing the most valuable type-strain genomes for metagenomic binning, comparative biology and taxonomic classification.</title>
        <authorList>
            <person name="Goeker M."/>
        </authorList>
    </citation>
    <scope>NUCLEOTIDE SEQUENCE [LARGE SCALE GENOMIC DNA]</scope>
    <source>
        <strain evidence="1 2">DSM 16380</strain>
    </source>
</reference>
<keyword evidence="2" id="KW-1185">Reference proteome</keyword>
<dbReference type="InterPro" id="IPR016193">
    <property type="entry name" value="Cytidine_deaminase-like"/>
</dbReference>
<dbReference type="EMBL" id="SLXJ01000016">
    <property type="protein sequence ID" value="TCP15905.1"/>
    <property type="molecule type" value="Genomic_DNA"/>
</dbReference>
<dbReference type="SUPFAM" id="SSF53927">
    <property type="entry name" value="Cytidine deaminase-like"/>
    <property type="match status" value="1"/>
</dbReference>
<accession>A0A4R2N531</accession>
<dbReference type="Gene3D" id="3.40.140.10">
    <property type="entry name" value="Cytidine Deaminase, domain 2"/>
    <property type="match status" value="1"/>
</dbReference>
<sequence length="55" mass="6252">MVQKCLACSIEMLYAISATTVMAIQIARQNHFSLLAFTRQNKTTLYSGERRICLI</sequence>
<gene>
    <name evidence="1" type="ORF">EV693_11621</name>
</gene>
<dbReference type="Pfam" id="PF02634">
    <property type="entry name" value="FdhD-NarQ"/>
    <property type="match status" value="1"/>
</dbReference>
<organism evidence="1 2">
    <name type="scientific">Nicoletella semolina</name>
    <dbReference type="NCBI Taxonomy" id="271160"/>
    <lineage>
        <taxon>Bacteria</taxon>
        <taxon>Pseudomonadati</taxon>
        <taxon>Pseudomonadota</taxon>
        <taxon>Gammaproteobacteria</taxon>
        <taxon>Pasteurellales</taxon>
        <taxon>Pasteurellaceae</taxon>
        <taxon>Nicoletella</taxon>
    </lineage>
</organism>
<comment type="caution">
    <text evidence="1">The sequence shown here is derived from an EMBL/GenBank/DDBJ whole genome shotgun (WGS) entry which is preliminary data.</text>
</comment>
<dbReference type="Proteomes" id="UP000295537">
    <property type="component" value="Unassembled WGS sequence"/>
</dbReference>
<proteinExistence type="predicted"/>